<dbReference type="PRINTS" id="PR00411">
    <property type="entry name" value="PNDRDTASEI"/>
</dbReference>
<feature type="domain" description="FAD/NAD(P)-binding" evidence="6">
    <location>
        <begin position="1"/>
        <end position="303"/>
    </location>
</feature>
<evidence type="ECO:0000256" key="3">
    <source>
        <dbReference type="ARBA" id="ARBA00022630"/>
    </source>
</evidence>
<dbReference type="PANTHER" id="PTHR43429">
    <property type="entry name" value="PYRIDINE NUCLEOTIDE-DISULFIDE OXIDOREDUCTASE DOMAIN-CONTAINING"/>
    <property type="match status" value="1"/>
</dbReference>
<dbReference type="SUPFAM" id="SSF51905">
    <property type="entry name" value="FAD/NAD(P)-binding domain"/>
    <property type="match status" value="2"/>
</dbReference>
<evidence type="ECO:0000256" key="4">
    <source>
        <dbReference type="ARBA" id="ARBA00022827"/>
    </source>
</evidence>
<keyword evidence="4" id="KW-0274">FAD</keyword>
<dbReference type="InterPro" id="IPR016156">
    <property type="entry name" value="FAD/NAD-linked_Rdtase_dimer_sf"/>
</dbReference>
<organism evidence="7 8">
    <name type="scientific">Methanopyrus kandleri</name>
    <dbReference type="NCBI Taxonomy" id="2320"/>
    <lineage>
        <taxon>Archaea</taxon>
        <taxon>Methanobacteriati</taxon>
        <taxon>Methanobacteriota</taxon>
        <taxon>Methanomada group</taxon>
        <taxon>Methanopyri</taxon>
        <taxon>Methanopyrales</taxon>
        <taxon>Methanopyraceae</taxon>
        <taxon>Methanopyrus</taxon>
    </lineage>
</organism>
<dbReference type="InterPro" id="IPR050260">
    <property type="entry name" value="FAD-bd_OxRdtase"/>
</dbReference>
<comment type="caution">
    <text evidence="7">The sequence shown here is derived from an EMBL/GenBank/DDBJ whole genome shotgun (WGS) entry which is preliminary data.</text>
</comment>
<dbReference type="SUPFAM" id="SSF55424">
    <property type="entry name" value="FAD/NAD-linked reductases, dimerisation (C-terminal) domain"/>
    <property type="match status" value="1"/>
</dbReference>
<comment type="cofactor">
    <cofactor evidence="1">
        <name>FAD</name>
        <dbReference type="ChEBI" id="CHEBI:57692"/>
    </cofactor>
</comment>
<dbReference type="GO" id="GO:0016491">
    <property type="term" value="F:oxidoreductase activity"/>
    <property type="evidence" value="ECO:0007669"/>
    <property type="project" value="InterPro"/>
</dbReference>
<dbReference type="InterPro" id="IPR023753">
    <property type="entry name" value="FAD/NAD-binding_dom"/>
</dbReference>
<dbReference type="InterPro" id="IPR004099">
    <property type="entry name" value="Pyr_nucl-diS_OxRdtase_dimer"/>
</dbReference>
<evidence type="ECO:0000259" key="5">
    <source>
        <dbReference type="Pfam" id="PF02852"/>
    </source>
</evidence>
<accession>A0A832WR34</accession>
<evidence type="ECO:0000313" key="8">
    <source>
        <dbReference type="Proteomes" id="UP000619545"/>
    </source>
</evidence>
<dbReference type="Proteomes" id="UP000619545">
    <property type="component" value="Unassembled WGS sequence"/>
</dbReference>
<dbReference type="AlphaFoldDB" id="A0A832WR34"/>
<dbReference type="Pfam" id="PF07992">
    <property type="entry name" value="Pyr_redox_2"/>
    <property type="match status" value="1"/>
</dbReference>
<dbReference type="InterPro" id="IPR036188">
    <property type="entry name" value="FAD/NAD-bd_sf"/>
</dbReference>
<gene>
    <name evidence="7" type="ORF">HA336_01495</name>
</gene>
<evidence type="ECO:0000256" key="2">
    <source>
        <dbReference type="ARBA" id="ARBA00009130"/>
    </source>
</evidence>
<dbReference type="Pfam" id="PF02852">
    <property type="entry name" value="Pyr_redox_dim"/>
    <property type="match status" value="1"/>
</dbReference>
<dbReference type="PANTHER" id="PTHR43429:SF3">
    <property type="entry name" value="NITRITE REDUCTASE [NAD(P)H]"/>
    <property type="match status" value="1"/>
</dbReference>
<evidence type="ECO:0000259" key="6">
    <source>
        <dbReference type="Pfam" id="PF07992"/>
    </source>
</evidence>
<evidence type="ECO:0000313" key="7">
    <source>
        <dbReference type="EMBL" id="HII69891.1"/>
    </source>
</evidence>
<reference evidence="7" key="1">
    <citation type="journal article" date="2020" name="bioRxiv">
        <title>A rank-normalized archaeal taxonomy based on genome phylogeny resolves widespread incomplete and uneven classifications.</title>
        <authorList>
            <person name="Rinke C."/>
            <person name="Chuvochina M."/>
            <person name="Mussig A.J."/>
            <person name="Chaumeil P.-A."/>
            <person name="Waite D.W."/>
            <person name="Whitman W.B."/>
            <person name="Parks D.H."/>
            <person name="Hugenholtz P."/>
        </authorList>
    </citation>
    <scope>NUCLEOTIDE SEQUENCE</scope>
    <source>
        <strain evidence="7">UBA8853</strain>
    </source>
</reference>
<name>A0A832WR34_9EURY</name>
<dbReference type="EMBL" id="DUJS01000002">
    <property type="protein sequence ID" value="HII69891.1"/>
    <property type="molecule type" value="Genomic_DNA"/>
</dbReference>
<sequence>MRVVVVGGGAAGVVAARTAREHGADVVLISADEHIAYSPCAIPFVISGEIERPEDILMRDPTHYERLGIDVRLGVRVEEVDPEEKVVTTEDGDTVEYDSMVLATGGEPLVPPIEGSELDGVFTVRRFSDIEPLLRAVQESERAVIVGAGPIGVEMAYALHERGLEVTLVEMLDRVLPQFLDDDVAAIVQERMEKEGVRVLLGSPVEAIEGDDRVEAVVVNGEEIEADLVVMAAGVRPVTDLFESIGASVLPFGVEVDPALRVKREDGGVFDDIYAAGDCVADWCPITGERVPSQLGTVAVRQGKIAGKNAAGGPRATWMGTLNTAVIRVFDLEAAGAGLTQTRAEELGLEVVSATVETTTRARYYPGGEPIAVKLIADADTHRIVGVQSVGGERVRERVDGVALAIRLAAKVEDLLSWDYSYSPPVARVIEPIYEAAELLREELHS</sequence>
<feature type="domain" description="Pyridine nucleotide-disulphide oxidoreductase dimerisation" evidence="5">
    <location>
        <begin position="328"/>
        <end position="429"/>
    </location>
</feature>
<evidence type="ECO:0000256" key="1">
    <source>
        <dbReference type="ARBA" id="ARBA00001974"/>
    </source>
</evidence>
<dbReference type="OMA" id="YSPCAIP"/>
<dbReference type="PRINTS" id="PR00368">
    <property type="entry name" value="FADPNR"/>
</dbReference>
<comment type="similarity">
    <text evidence="2">Belongs to the class-III pyridine nucleotide-disulfide oxidoreductase family.</text>
</comment>
<keyword evidence="3" id="KW-0285">Flavoprotein</keyword>
<protein>
    <submittedName>
        <fullName evidence="7">FAD-dependent oxidoreductase</fullName>
    </submittedName>
</protein>
<dbReference type="Gene3D" id="3.50.50.60">
    <property type="entry name" value="FAD/NAD(P)-binding domain"/>
    <property type="match status" value="2"/>
</dbReference>
<proteinExistence type="inferred from homology"/>